<accession>W6MIX6</accession>
<reference evidence="2" key="2">
    <citation type="submission" date="2014-02" db="EMBL/GenBank/DDBJ databases">
        <title>Complete DNA sequence of /Kuraishia capsulata/ illustrates novel genomic features among budding yeasts (/Saccharomycotina/).</title>
        <authorList>
            <person name="Morales L."/>
            <person name="Noel B."/>
            <person name="Porcel B."/>
            <person name="Marcet-Houben M."/>
            <person name="Hullo M-F."/>
            <person name="Sacerdot C."/>
            <person name="Tekaia F."/>
            <person name="Leh-Louis V."/>
            <person name="Despons L."/>
            <person name="Khanna V."/>
            <person name="Aury J-M."/>
            <person name="Barbe V."/>
            <person name="Couloux A."/>
            <person name="Labadie K."/>
            <person name="Pelletier E."/>
            <person name="Souciet J-L."/>
            <person name="Boekhout T."/>
            <person name="Gabaldon T."/>
            <person name="Wincker P."/>
            <person name="Dujon B."/>
        </authorList>
    </citation>
    <scope>NUCLEOTIDE SEQUENCE</scope>
    <source>
        <strain evidence="2">CBS 1993</strain>
    </source>
</reference>
<name>W6MIX6_9ASCO</name>
<protein>
    <submittedName>
        <fullName evidence="2">Uncharacterized protein</fullName>
    </submittedName>
</protein>
<evidence type="ECO:0000313" key="2">
    <source>
        <dbReference type="EMBL" id="CDK26131.1"/>
    </source>
</evidence>
<evidence type="ECO:0000256" key="1">
    <source>
        <dbReference type="SAM" id="MobiDB-lite"/>
    </source>
</evidence>
<dbReference type="Proteomes" id="UP000019384">
    <property type="component" value="Unassembled WGS sequence"/>
</dbReference>
<dbReference type="AlphaFoldDB" id="W6MIX6"/>
<feature type="region of interest" description="Disordered" evidence="1">
    <location>
        <begin position="1"/>
        <end position="21"/>
    </location>
</feature>
<reference evidence="2" key="1">
    <citation type="submission" date="2013-12" db="EMBL/GenBank/DDBJ databases">
        <authorList>
            <person name="Genoscope - CEA"/>
        </authorList>
    </citation>
    <scope>NUCLEOTIDE SEQUENCE</scope>
    <source>
        <strain evidence="2">CBS 1993</strain>
    </source>
</reference>
<dbReference type="OrthoDB" id="4070284at2759"/>
<keyword evidence="3" id="KW-1185">Reference proteome</keyword>
<proteinExistence type="predicted"/>
<organism evidence="2 3">
    <name type="scientific">Kuraishia capsulata CBS 1993</name>
    <dbReference type="NCBI Taxonomy" id="1382522"/>
    <lineage>
        <taxon>Eukaryota</taxon>
        <taxon>Fungi</taxon>
        <taxon>Dikarya</taxon>
        <taxon>Ascomycota</taxon>
        <taxon>Saccharomycotina</taxon>
        <taxon>Pichiomycetes</taxon>
        <taxon>Pichiales</taxon>
        <taxon>Pichiaceae</taxon>
        <taxon>Kuraishia</taxon>
    </lineage>
</organism>
<sequence length="151" mass="16888">MISVKTVPLKRTGDASTSSCTSIPSSPVKKIRIETAVTPETKSVVFFFNPPDEKLLAKLVDRLHASDWTLTAVSGYIPTCVSRDRVRLIKDNGQIARRYRLLDPLGGGVYPLSTIIVQRGDHKDVMSLRFDPALRFKTNDEILNEVMKVMK</sequence>
<gene>
    <name evidence="2" type="ORF">KUCA_T00002102001</name>
</gene>
<dbReference type="RefSeq" id="XP_022458139.1">
    <property type="nucleotide sequence ID" value="XM_022604348.1"/>
</dbReference>
<dbReference type="HOGENOM" id="CLU_1731741_0_0_1"/>
<dbReference type="EMBL" id="HG793126">
    <property type="protein sequence ID" value="CDK26131.1"/>
    <property type="molecule type" value="Genomic_DNA"/>
</dbReference>
<evidence type="ECO:0000313" key="3">
    <source>
        <dbReference type="Proteomes" id="UP000019384"/>
    </source>
</evidence>
<dbReference type="GeneID" id="34519527"/>